<dbReference type="Proteomes" id="UP001596166">
    <property type="component" value="Unassembled WGS sequence"/>
</dbReference>
<accession>A0ABW0GCY6</accession>
<dbReference type="InterPro" id="IPR006311">
    <property type="entry name" value="TAT_signal"/>
</dbReference>
<protein>
    <submittedName>
        <fullName evidence="1">DUF6152 family protein</fullName>
    </submittedName>
</protein>
<proteinExistence type="predicted"/>
<dbReference type="RefSeq" id="WP_376997657.1">
    <property type="nucleotide sequence ID" value="NZ_JBHSLC010000063.1"/>
</dbReference>
<dbReference type="Pfam" id="PF19649">
    <property type="entry name" value="DUF6152"/>
    <property type="match status" value="1"/>
</dbReference>
<dbReference type="EMBL" id="JBHSLC010000063">
    <property type="protein sequence ID" value="MFC5357978.1"/>
    <property type="molecule type" value="Genomic_DNA"/>
</dbReference>
<evidence type="ECO:0000313" key="2">
    <source>
        <dbReference type="Proteomes" id="UP001596166"/>
    </source>
</evidence>
<organism evidence="1 2">
    <name type="scientific">Azospirillum himalayense</name>
    <dbReference type="NCBI Taxonomy" id="654847"/>
    <lineage>
        <taxon>Bacteria</taxon>
        <taxon>Pseudomonadati</taxon>
        <taxon>Pseudomonadota</taxon>
        <taxon>Alphaproteobacteria</taxon>
        <taxon>Rhodospirillales</taxon>
        <taxon>Azospirillaceae</taxon>
        <taxon>Azospirillum</taxon>
    </lineage>
</organism>
<gene>
    <name evidence="1" type="ORF">ACFPMG_23585</name>
</gene>
<reference evidence="2" key="1">
    <citation type="journal article" date="2019" name="Int. J. Syst. Evol. Microbiol.">
        <title>The Global Catalogue of Microorganisms (GCM) 10K type strain sequencing project: providing services to taxonomists for standard genome sequencing and annotation.</title>
        <authorList>
            <consortium name="The Broad Institute Genomics Platform"/>
            <consortium name="The Broad Institute Genome Sequencing Center for Infectious Disease"/>
            <person name="Wu L."/>
            <person name="Ma J."/>
        </authorList>
    </citation>
    <scope>NUCLEOTIDE SEQUENCE [LARGE SCALE GENOMIC DNA]</scope>
    <source>
        <strain evidence="2">CCUG 58760</strain>
    </source>
</reference>
<evidence type="ECO:0000313" key="1">
    <source>
        <dbReference type="EMBL" id="MFC5357978.1"/>
    </source>
</evidence>
<dbReference type="PROSITE" id="PS51318">
    <property type="entry name" value="TAT"/>
    <property type="match status" value="1"/>
</dbReference>
<sequence>MWKDRANPHHARSPEAVNRRKLLAGGVMATAVLVLAALPAAPSFAHHGWSSFDTRYAYYVRGTVTHVRWGNPHSEVRLQLEKTGLPANWAARDLPPGAIERDGRATMASARPYSGDHNELHLVLAGPSWMEQWGLKRKLEVGETIEAVGYLSANDGDDLRPVMFWLANGQGVWQQLTAFPQPPEPAPQSRN</sequence>
<dbReference type="InterPro" id="IPR046150">
    <property type="entry name" value="DUF6152"/>
</dbReference>
<name>A0ABW0GCY6_9PROT</name>
<comment type="caution">
    <text evidence="1">The sequence shown here is derived from an EMBL/GenBank/DDBJ whole genome shotgun (WGS) entry which is preliminary data.</text>
</comment>
<keyword evidence="2" id="KW-1185">Reference proteome</keyword>